<dbReference type="InterPro" id="IPR000644">
    <property type="entry name" value="CBS_dom"/>
</dbReference>
<dbReference type="InterPro" id="IPR046342">
    <property type="entry name" value="CBS_dom_sf"/>
</dbReference>
<dbReference type="CDD" id="cd02205">
    <property type="entry name" value="CBS_pair_SF"/>
    <property type="match status" value="1"/>
</dbReference>
<accession>A0A2W2HPH8</accession>
<gene>
    <name evidence="4" type="ORF">C1I98_00605</name>
</gene>
<sequence length="160" mass="17106">MAMDETLTAGQVMSRALVIVRPEESPLMAWELMRRAGIHHLPVVNEHGLLLGILTKEDLAASWTGGPEAQSRTPLRRLLSGRRIPHVRQDASLPHVATVMRDAGCDAVPVMAAGGAFVGMITTVDVLDAVAGRTRPAEDAAEMVTGMFRLEPVLPVAGRA</sequence>
<feature type="domain" description="CBS" evidence="3">
    <location>
        <begin position="80"/>
        <end position="138"/>
    </location>
</feature>
<evidence type="ECO:0000259" key="3">
    <source>
        <dbReference type="PROSITE" id="PS51371"/>
    </source>
</evidence>
<organism evidence="4 5">
    <name type="scientific">Spongiactinospora gelatinilytica</name>
    <dbReference type="NCBI Taxonomy" id="2666298"/>
    <lineage>
        <taxon>Bacteria</taxon>
        <taxon>Bacillati</taxon>
        <taxon>Actinomycetota</taxon>
        <taxon>Actinomycetes</taxon>
        <taxon>Streptosporangiales</taxon>
        <taxon>Streptosporangiaceae</taxon>
        <taxon>Spongiactinospora</taxon>
    </lineage>
</organism>
<dbReference type="Gene3D" id="3.10.580.10">
    <property type="entry name" value="CBS-domain"/>
    <property type="match status" value="2"/>
</dbReference>
<dbReference type="InterPro" id="IPR051257">
    <property type="entry name" value="Diverse_CBS-Domain"/>
</dbReference>
<name>A0A2W2HPH8_9ACTN</name>
<dbReference type="SUPFAM" id="SSF54631">
    <property type="entry name" value="CBS-domain pair"/>
    <property type="match status" value="1"/>
</dbReference>
<evidence type="ECO:0000313" key="4">
    <source>
        <dbReference type="EMBL" id="PZG57029.1"/>
    </source>
</evidence>
<dbReference type="AlphaFoldDB" id="A0A2W2HPH8"/>
<dbReference type="SMART" id="SM00116">
    <property type="entry name" value="CBS"/>
    <property type="match status" value="2"/>
</dbReference>
<comment type="caution">
    <text evidence="4">The sequence shown here is derived from an EMBL/GenBank/DDBJ whole genome shotgun (WGS) entry which is preliminary data.</text>
</comment>
<protein>
    <submittedName>
        <fullName evidence="4">CBS domain-containing protein</fullName>
    </submittedName>
</protein>
<keyword evidence="1 2" id="KW-0129">CBS domain</keyword>
<evidence type="ECO:0000256" key="1">
    <source>
        <dbReference type="ARBA" id="ARBA00023122"/>
    </source>
</evidence>
<dbReference type="PANTHER" id="PTHR43080:SF2">
    <property type="entry name" value="CBS DOMAIN-CONTAINING PROTEIN"/>
    <property type="match status" value="1"/>
</dbReference>
<evidence type="ECO:0000256" key="2">
    <source>
        <dbReference type="PROSITE-ProRule" id="PRU00703"/>
    </source>
</evidence>
<feature type="domain" description="CBS" evidence="3">
    <location>
        <begin position="13"/>
        <end position="71"/>
    </location>
</feature>
<proteinExistence type="predicted"/>
<keyword evidence="5" id="KW-1185">Reference proteome</keyword>
<reference evidence="4 5" key="1">
    <citation type="submission" date="2018-01" db="EMBL/GenBank/DDBJ databases">
        <title>Draft genome sequence of Sphaerisporangium sp. 7K107.</title>
        <authorList>
            <person name="Sahin N."/>
            <person name="Saygin H."/>
            <person name="Ay H."/>
        </authorList>
    </citation>
    <scope>NUCLEOTIDE SEQUENCE [LARGE SCALE GENOMIC DNA]</scope>
    <source>
        <strain evidence="4 5">7K107</strain>
    </source>
</reference>
<dbReference type="EMBL" id="POUA01000002">
    <property type="protein sequence ID" value="PZG57029.1"/>
    <property type="molecule type" value="Genomic_DNA"/>
</dbReference>
<dbReference type="PROSITE" id="PS51371">
    <property type="entry name" value="CBS"/>
    <property type="match status" value="2"/>
</dbReference>
<dbReference type="Pfam" id="PF00571">
    <property type="entry name" value="CBS"/>
    <property type="match status" value="2"/>
</dbReference>
<evidence type="ECO:0000313" key="5">
    <source>
        <dbReference type="Proteomes" id="UP000248544"/>
    </source>
</evidence>
<dbReference type="PANTHER" id="PTHR43080">
    <property type="entry name" value="CBS DOMAIN-CONTAINING PROTEIN CBSX3, MITOCHONDRIAL"/>
    <property type="match status" value="1"/>
</dbReference>
<dbReference type="Proteomes" id="UP000248544">
    <property type="component" value="Unassembled WGS sequence"/>
</dbReference>